<keyword evidence="4" id="KW-0808">Transferase</keyword>
<dbReference type="SMART" id="SM00364">
    <property type="entry name" value="LRR_BAC"/>
    <property type="match status" value="2"/>
</dbReference>
<proteinExistence type="predicted"/>
<reference evidence="14 15" key="1">
    <citation type="submission" date="2020-09" db="EMBL/GenBank/DDBJ databases">
        <title>Methylomonas albis sp. nov. and Methylomonas fluvii sp. nov.: Two cold-adapted methanotrophs from the River Elbe and an amended description of Methylovulum psychrotolerans strain Eb1.</title>
        <authorList>
            <person name="Bussmann I.K."/>
            <person name="Klings K.-W."/>
            <person name="Warnstedt J."/>
            <person name="Hoppert M."/>
            <person name="Saborowski A."/>
            <person name="Horn F."/>
            <person name="Liebner S."/>
        </authorList>
    </citation>
    <scope>NUCLEOTIDE SEQUENCE [LARGE SCALE GENOMIC DNA]</scope>
    <source>
        <strain evidence="14 15">EbB</strain>
    </source>
</reference>
<evidence type="ECO:0000313" key="15">
    <source>
        <dbReference type="Proteomes" id="UP000641152"/>
    </source>
</evidence>
<dbReference type="InterPro" id="IPR032675">
    <property type="entry name" value="LRR_dom_sf"/>
</dbReference>
<dbReference type="Gene3D" id="3.80.10.10">
    <property type="entry name" value="Ribonuclease Inhibitor"/>
    <property type="match status" value="1"/>
</dbReference>
<dbReference type="Pfam" id="PF08477">
    <property type="entry name" value="Roc"/>
    <property type="match status" value="1"/>
</dbReference>
<dbReference type="InterPro" id="IPR050216">
    <property type="entry name" value="LRR_domain-containing"/>
</dbReference>
<accession>A0ABR9DID7</accession>
<feature type="coiled-coil region" evidence="12">
    <location>
        <begin position="789"/>
        <end position="816"/>
    </location>
</feature>
<dbReference type="InterPro" id="IPR001611">
    <property type="entry name" value="Leu-rich_rpt"/>
</dbReference>
<evidence type="ECO:0000256" key="8">
    <source>
        <dbReference type="ARBA" id="ARBA00022840"/>
    </source>
</evidence>
<evidence type="ECO:0000256" key="1">
    <source>
        <dbReference type="ARBA" id="ARBA00012513"/>
    </source>
</evidence>
<feature type="domain" description="Roc" evidence="13">
    <location>
        <begin position="282"/>
        <end position="468"/>
    </location>
</feature>
<dbReference type="EC" id="2.7.11.1" evidence="1"/>
<evidence type="ECO:0000256" key="9">
    <source>
        <dbReference type="ARBA" id="ARBA00023134"/>
    </source>
</evidence>
<evidence type="ECO:0000256" key="12">
    <source>
        <dbReference type="SAM" id="Coils"/>
    </source>
</evidence>
<dbReference type="InterPro" id="IPR032171">
    <property type="entry name" value="COR-A"/>
</dbReference>
<keyword evidence="12" id="KW-0175">Coiled coil</keyword>
<dbReference type="PRINTS" id="PR00449">
    <property type="entry name" value="RASTRNSFRMNG"/>
</dbReference>
<dbReference type="InterPro" id="IPR057263">
    <property type="entry name" value="COR-B"/>
</dbReference>
<dbReference type="Gene3D" id="1.10.10.2200">
    <property type="match status" value="1"/>
</dbReference>
<comment type="caution">
    <text evidence="14">The sequence shown here is derived from an EMBL/GenBank/DDBJ whole genome shotgun (WGS) entry which is preliminary data.</text>
</comment>
<sequence>MSRNQAYIEAERKIRKALQSGATVLDLSNKWDAPDEDKLTELPETIGKLTQLESLNLSNNQLTALPESLEQLAQLTQLNISGNQLKTLPEFIYGFRNLNYLNIASNPIEEISHKISHLTNLINFTAGGTNLKSLPQEIAELQNLNTLWLINCEFYVFPSAIINLVNLVTLSIGKHLKELPTEIGKLTNLRKLCVFNNDLAQIPPTISNLAYLEELELGDKYIGGNKFTELPFEICQLSKLKTLDLDDNPLNPALQSAYDACQEGSYEGYAPLWAYLISLELNAEPLYEAKLVLVGEGNVGKTTLLKALKGTTENAPRQGEPTTHGVEIDRHALRLAHPDKDGVEVQLNAWDFGGQDVYRVTHQFFFSKRSLYLLVWEPRNNVQQGRLDEWLDMIRLRVGDEARVIIISTHCKSGGHLARIDKADFQRRYGDMIVGFHEVDSLVLDETSGEMTGIAELKKLIAAAAAKLPQMGMGFNLAWKAARDELLDLPEPRIAYSAFCQTCAAHGLSEIDADTLAHLMHDLGYIVHYADDENLREDVVLKPEWLTKAIGFVLENRATAEREGLLPDDQLYQVWHEHGFAGEPRYTSELYPFFLRLMEKYDVCYRLLDGKASLVAQHVPQVRPELPWFPEDDAPAKLRRIAMICAMEEDPPGLVPWMIVRTHDYAVNQNSHRLHWQKGMFLRHGAHGEAMLEKRDREFHLYAQAAWPEHFMNVLHSTLEKLITDNWPGLVGRYRFAVPCPEIIGNQACKGRFNIHALREFLTDGDSTIRCQECSKKQSITELLMGFEERDTSAQLREIQEQVAQARAQLAGMDSRIADYFMATMNAIANEAKRGPRLFTLREHKVSLLKTDIFKRPLELQLWCEAEGCQHPVTDEGLGVYTVEQSREWLAAVAPYASFALKLLKTVAPIAAPAINTFFDGKATETWGIDKHLELAKEIVDKLPEGIKIAEHGDLQRDRLSAAERSGILALHRFLKDIDPTQAKLGLHRVATYTGDYRWLCKQHYDAQQPSIPDQILPD</sequence>
<dbReference type="SMART" id="SM00369">
    <property type="entry name" value="LRR_TYP"/>
    <property type="match status" value="6"/>
</dbReference>
<dbReference type="Proteomes" id="UP000641152">
    <property type="component" value="Unassembled WGS sequence"/>
</dbReference>
<evidence type="ECO:0000256" key="6">
    <source>
        <dbReference type="ARBA" id="ARBA00022741"/>
    </source>
</evidence>
<dbReference type="PANTHER" id="PTHR48051">
    <property type="match status" value="1"/>
</dbReference>
<evidence type="ECO:0000256" key="3">
    <source>
        <dbReference type="ARBA" id="ARBA00022614"/>
    </source>
</evidence>
<dbReference type="InterPro" id="IPR027417">
    <property type="entry name" value="P-loop_NTPase"/>
</dbReference>
<dbReference type="SUPFAM" id="SSF52540">
    <property type="entry name" value="P-loop containing nucleoside triphosphate hydrolases"/>
    <property type="match status" value="1"/>
</dbReference>
<evidence type="ECO:0000256" key="7">
    <source>
        <dbReference type="ARBA" id="ARBA00022777"/>
    </source>
</evidence>
<keyword evidence="7" id="KW-0418">Kinase</keyword>
<dbReference type="InterPro" id="IPR055414">
    <property type="entry name" value="LRR_R13L4/SHOC2-like"/>
</dbReference>
<name>A0ABR9DID7_9GAMM</name>
<evidence type="ECO:0000259" key="13">
    <source>
        <dbReference type="PROSITE" id="PS51424"/>
    </source>
</evidence>
<comment type="catalytic activity">
    <reaction evidence="11">
        <text>L-seryl-[protein] + ATP = O-phospho-L-seryl-[protein] + ADP + H(+)</text>
        <dbReference type="Rhea" id="RHEA:17989"/>
        <dbReference type="Rhea" id="RHEA-COMP:9863"/>
        <dbReference type="Rhea" id="RHEA-COMP:11604"/>
        <dbReference type="ChEBI" id="CHEBI:15378"/>
        <dbReference type="ChEBI" id="CHEBI:29999"/>
        <dbReference type="ChEBI" id="CHEBI:30616"/>
        <dbReference type="ChEBI" id="CHEBI:83421"/>
        <dbReference type="ChEBI" id="CHEBI:456216"/>
        <dbReference type="EC" id="2.7.11.1"/>
    </reaction>
</comment>
<evidence type="ECO:0000313" key="14">
    <source>
        <dbReference type="EMBL" id="MBD9362864.1"/>
    </source>
</evidence>
<comment type="catalytic activity">
    <reaction evidence="10">
        <text>L-threonyl-[protein] + ATP = O-phospho-L-threonyl-[protein] + ADP + H(+)</text>
        <dbReference type="Rhea" id="RHEA:46608"/>
        <dbReference type="Rhea" id="RHEA-COMP:11060"/>
        <dbReference type="Rhea" id="RHEA-COMP:11605"/>
        <dbReference type="ChEBI" id="CHEBI:15378"/>
        <dbReference type="ChEBI" id="CHEBI:30013"/>
        <dbReference type="ChEBI" id="CHEBI:30616"/>
        <dbReference type="ChEBI" id="CHEBI:61977"/>
        <dbReference type="ChEBI" id="CHEBI:456216"/>
        <dbReference type="EC" id="2.7.11.1"/>
    </reaction>
</comment>
<keyword evidence="2" id="KW-0723">Serine/threonine-protein kinase</keyword>
<keyword evidence="9" id="KW-0342">GTP-binding</keyword>
<organism evidence="14 15">
    <name type="scientific">Methylomonas fluvii</name>
    <dbReference type="NCBI Taxonomy" id="1854564"/>
    <lineage>
        <taxon>Bacteria</taxon>
        <taxon>Pseudomonadati</taxon>
        <taxon>Pseudomonadota</taxon>
        <taxon>Gammaproteobacteria</taxon>
        <taxon>Methylococcales</taxon>
        <taxon>Methylococcaceae</taxon>
        <taxon>Methylomonas</taxon>
    </lineage>
</organism>
<evidence type="ECO:0000256" key="4">
    <source>
        <dbReference type="ARBA" id="ARBA00022679"/>
    </source>
</evidence>
<gene>
    <name evidence="14" type="ORF">EBB_20615</name>
</gene>
<dbReference type="EMBL" id="JACXST010000003">
    <property type="protein sequence ID" value="MBD9362864.1"/>
    <property type="molecule type" value="Genomic_DNA"/>
</dbReference>
<dbReference type="Pfam" id="PF16095">
    <property type="entry name" value="COR-A"/>
    <property type="match status" value="1"/>
</dbReference>
<dbReference type="Pfam" id="PF13855">
    <property type="entry name" value="LRR_8"/>
    <property type="match status" value="1"/>
</dbReference>
<dbReference type="Pfam" id="PF25497">
    <property type="entry name" value="COR-B"/>
    <property type="match status" value="1"/>
</dbReference>
<dbReference type="SUPFAM" id="SSF52058">
    <property type="entry name" value="L domain-like"/>
    <property type="match status" value="1"/>
</dbReference>
<keyword evidence="6" id="KW-0547">Nucleotide-binding</keyword>
<dbReference type="Gene3D" id="3.30.70.1390">
    <property type="entry name" value="ROC domain from the Parkinson's disease-associated leucine-rich repeat kinase 2"/>
    <property type="match status" value="1"/>
</dbReference>
<evidence type="ECO:0000256" key="10">
    <source>
        <dbReference type="ARBA" id="ARBA00047899"/>
    </source>
</evidence>
<dbReference type="PANTHER" id="PTHR48051:SF54">
    <property type="entry name" value="LEUCINE-RICH REPEAT-CONTAINING PROTEIN"/>
    <property type="match status" value="1"/>
</dbReference>
<dbReference type="InterPro" id="IPR003591">
    <property type="entry name" value="Leu-rich_rpt_typical-subtyp"/>
</dbReference>
<dbReference type="InterPro" id="IPR020859">
    <property type="entry name" value="ROC"/>
</dbReference>
<keyword evidence="3" id="KW-0433">Leucine-rich repeat</keyword>
<evidence type="ECO:0000256" key="11">
    <source>
        <dbReference type="ARBA" id="ARBA00048679"/>
    </source>
</evidence>
<dbReference type="PROSITE" id="PS51450">
    <property type="entry name" value="LRR"/>
    <property type="match status" value="2"/>
</dbReference>
<keyword evidence="5" id="KW-0677">Repeat</keyword>
<dbReference type="Pfam" id="PF23598">
    <property type="entry name" value="LRR_14"/>
    <property type="match status" value="1"/>
</dbReference>
<dbReference type="Gene3D" id="3.40.50.300">
    <property type="entry name" value="P-loop containing nucleotide triphosphate hydrolases"/>
    <property type="match status" value="1"/>
</dbReference>
<dbReference type="Gene3D" id="1.10.10.10">
    <property type="entry name" value="Winged helix-like DNA-binding domain superfamily/Winged helix DNA-binding domain"/>
    <property type="match status" value="1"/>
</dbReference>
<evidence type="ECO:0000256" key="2">
    <source>
        <dbReference type="ARBA" id="ARBA00022527"/>
    </source>
</evidence>
<dbReference type="Gene3D" id="3.30.310.200">
    <property type="match status" value="1"/>
</dbReference>
<evidence type="ECO:0000256" key="5">
    <source>
        <dbReference type="ARBA" id="ARBA00022737"/>
    </source>
</evidence>
<dbReference type="InterPro" id="IPR036388">
    <property type="entry name" value="WH-like_DNA-bd_sf"/>
</dbReference>
<keyword evidence="8" id="KW-0067">ATP-binding</keyword>
<dbReference type="PROSITE" id="PS51424">
    <property type="entry name" value="ROC"/>
    <property type="match status" value="1"/>
</dbReference>
<keyword evidence="15" id="KW-1185">Reference proteome</keyword>
<protein>
    <recommendedName>
        <fullName evidence="1">non-specific serine/threonine protein kinase</fullName>
        <ecNumber evidence="1">2.7.11.1</ecNumber>
    </recommendedName>
</protein>